<gene>
    <name evidence="1" type="ORF">BI364_10015</name>
</gene>
<evidence type="ECO:0000313" key="2">
    <source>
        <dbReference type="Proteomes" id="UP000095401"/>
    </source>
</evidence>
<dbReference type="EMBL" id="CP017415">
    <property type="protein sequence ID" value="AOU98249.1"/>
    <property type="molecule type" value="Genomic_DNA"/>
</dbReference>
<protein>
    <submittedName>
        <fullName evidence="1">Uncharacterized protein</fullName>
    </submittedName>
</protein>
<sequence>MKTQKEIFWEAHKRIAEADRHVMELARHPTNPLTNSDLETLVNRYPERWGRYRGLIGKLPN</sequence>
<proteinExistence type="predicted"/>
<dbReference type="RefSeq" id="WP_070078613.1">
    <property type="nucleotide sequence ID" value="NZ_CP017415.1"/>
</dbReference>
<accession>A0A1D8IP85</accession>
<keyword evidence="2" id="KW-1185">Reference proteome</keyword>
<evidence type="ECO:0000313" key="1">
    <source>
        <dbReference type="EMBL" id="AOU98249.1"/>
    </source>
</evidence>
<reference evidence="2" key="1">
    <citation type="submission" date="2016-09" db="EMBL/GenBank/DDBJ databases">
        <title>Acidihalobacter prosperus F5.</title>
        <authorList>
            <person name="Khaleque H.N."/>
            <person name="Ramsay J.P."/>
            <person name="Kaksonen A.H."/>
            <person name="Boxall N.J."/>
            <person name="Watkin E.L.J."/>
        </authorList>
    </citation>
    <scope>NUCLEOTIDE SEQUENCE [LARGE SCALE GENOMIC DNA]</scope>
    <source>
        <strain evidence="2">F5</strain>
    </source>
</reference>
<dbReference type="AlphaFoldDB" id="A0A1D8IP85"/>
<dbReference type="Proteomes" id="UP000095401">
    <property type="component" value="Chromosome"/>
</dbReference>
<dbReference type="KEGG" id="aprs:BI364_10015"/>
<organism evidence="1 2">
    <name type="scientific">Acidihalobacter yilgarnensis</name>
    <dbReference type="NCBI Taxonomy" id="2819280"/>
    <lineage>
        <taxon>Bacteria</taxon>
        <taxon>Pseudomonadati</taxon>
        <taxon>Pseudomonadota</taxon>
        <taxon>Gammaproteobacteria</taxon>
        <taxon>Chromatiales</taxon>
        <taxon>Ectothiorhodospiraceae</taxon>
        <taxon>Acidihalobacter</taxon>
    </lineage>
</organism>
<name>A0A1D8IP85_9GAMM</name>